<proteinExistence type="predicted"/>
<evidence type="ECO:0000313" key="2">
    <source>
        <dbReference type="EMBL" id="PPB80192.1"/>
    </source>
</evidence>
<comment type="caution">
    <text evidence="2">The sequence shown here is derived from an EMBL/GenBank/DDBJ whole genome shotgun (WGS) entry which is preliminary data.</text>
</comment>
<name>A0A2S5JFC7_9RHOB</name>
<keyword evidence="1" id="KW-0812">Transmembrane</keyword>
<reference evidence="2 3" key="1">
    <citation type="submission" date="2018-01" db="EMBL/GenBank/DDBJ databases">
        <title>Genomic Encyclopedia of Archaeal and Bacterial Type Strains, Phase II (KMG-II): from individual species to whole genera.</title>
        <authorList>
            <person name="Goeker M."/>
        </authorList>
    </citation>
    <scope>NUCLEOTIDE SEQUENCE [LARGE SCALE GENOMIC DNA]</scope>
    <source>
        <strain evidence="2 3">DSM 12048</strain>
    </source>
</reference>
<organism evidence="2 3">
    <name type="scientific">Albidovulum inexpectatum</name>
    <dbReference type="NCBI Taxonomy" id="196587"/>
    <lineage>
        <taxon>Bacteria</taxon>
        <taxon>Pseudomonadati</taxon>
        <taxon>Pseudomonadota</taxon>
        <taxon>Alphaproteobacteria</taxon>
        <taxon>Rhodobacterales</taxon>
        <taxon>Paracoccaceae</taxon>
        <taxon>Albidovulum</taxon>
    </lineage>
</organism>
<dbReference type="AlphaFoldDB" id="A0A2S5JFC7"/>
<evidence type="ECO:0000256" key="1">
    <source>
        <dbReference type="SAM" id="Phobius"/>
    </source>
</evidence>
<dbReference type="Proteomes" id="UP000239736">
    <property type="component" value="Unassembled WGS sequence"/>
</dbReference>
<keyword evidence="1" id="KW-0472">Membrane</keyword>
<evidence type="ECO:0008006" key="4">
    <source>
        <dbReference type="Google" id="ProtNLM"/>
    </source>
</evidence>
<accession>A0A2S5JFC7</accession>
<keyword evidence="3" id="KW-1185">Reference proteome</keyword>
<sequence>MMLGMLIIGSLVGLVAGAVAVFWFGLPVWLGLVIWSGLGGLVTCIPLVALALRVSFATPRPDEATGRDFVR</sequence>
<keyword evidence="1" id="KW-1133">Transmembrane helix</keyword>
<dbReference type="EMBL" id="PRDS01000006">
    <property type="protein sequence ID" value="PPB80192.1"/>
    <property type="molecule type" value="Genomic_DNA"/>
</dbReference>
<feature type="transmembrane region" description="Helical" evidence="1">
    <location>
        <begin position="28"/>
        <end position="52"/>
    </location>
</feature>
<gene>
    <name evidence="2" type="ORF">LV82_02064</name>
</gene>
<evidence type="ECO:0000313" key="3">
    <source>
        <dbReference type="Proteomes" id="UP000239736"/>
    </source>
</evidence>
<protein>
    <recommendedName>
        <fullName evidence="4">Major facilitator superfamily (MFS) profile domain-containing protein</fullName>
    </recommendedName>
</protein>